<evidence type="ECO:0000313" key="30">
    <source>
        <dbReference type="Ensembl" id="ENSUMAP00000017201"/>
    </source>
</evidence>
<evidence type="ECO:0000259" key="27">
    <source>
        <dbReference type="PROSITE" id="PS51231"/>
    </source>
</evidence>
<dbReference type="InterPro" id="IPR042201">
    <property type="entry name" value="FH2_Formin_sf"/>
</dbReference>
<keyword evidence="6" id="KW-0217">Developmental protein</keyword>
<dbReference type="PANTHER" id="PTHR45691:SF4">
    <property type="entry name" value="PROTEIN DIAPHANOUS HOMOLOG 1"/>
    <property type="match status" value="1"/>
</dbReference>
<evidence type="ECO:0000256" key="4">
    <source>
        <dbReference type="ARBA" id="ARBA00004632"/>
    </source>
</evidence>
<accession>A0A452U935</accession>
<dbReference type="GO" id="GO:0003779">
    <property type="term" value="F:actin binding"/>
    <property type="evidence" value="ECO:0007669"/>
    <property type="project" value="UniProtKB-KW"/>
</dbReference>
<dbReference type="GO" id="GO:0071420">
    <property type="term" value="P:cellular response to histamine"/>
    <property type="evidence" value="ECO:0007669"/>
    <property type="project" value="Ensembl"/>
</dbReference>
<dbReference type="GO" id="GO:0051279">
    <property type="term" value="P:regulation of release of sequestered calcium ion into cytosol"/>
    <property type="evidence" value="ECO:0007669"/>
    <property type="project" value="Ensembl"/>
</dbReference>
<dbReference type="SMART" id="SM00498">
    <property type="entry name" value="FH2"/>
    <property type="match status" value="1"/>
</dbReference>
<dbReference type="Gene3D" id="1.20.58.630">
    <property type="match status" value="1"/>
</dbReference>
<dbReference type="GO" id="GO:0048477">
    <property type="term" value="P:oogenesis"/>
    <property type="evidence" value="ECO:0007669"/>
    <property type="project" value="UniProtKB-KW"/>
</dbReference>
<dbReference type="PANTHER" id="PTHR45691">
    <property type="entry name" value="PROTEIN DIAPHANOUS"/>
    <property type="match status" value="1"/>
</dbReference>
<evidence type="ECO:0000256" key="24">
    <source>
        <dbReference type="ARBA" id="ARBA00077584"/>
    </source>
</evidence>
<protein>
    <recommendedName>
        <fullName evidence="22">Protein diaphanous homolog 1</fullName>
    </recommendedName>
    <alternativeName>
        <fullName evidence="23">Diaphanous-related formin-1</fullName>
    </alternativeName>
    <alternativeName>
        <fullName evidence="24">Diaphanous-related formin-2</fullName>
    </alternativeName>
    <alternativeName>
        <fullName evidence="21">Protein diaphanous homolog 2</fullName>
    </alternativeName>
</protein>
<sequence length="1234" mass="138051">IYLIEIETASERGNTSRGSGRGRSRLPAEEPDLERFTSMRIKKEKEKPNSAHRNSSASYGDDPTAQSLQDVSDEQVLVLFEQMLLDMNLNEEKQQPLREKDIIIKREMVSQYLHTSKAGMSQKESSRSAMMYIQELRSGLRDMPLLTCLESLRVSLNNNPVSWVQTFGAEGLASLLDILKRLHDEKEETPGSYDSRNKHEIIRCLKAFMNNKFGIKTMLETEEGILLLVRAMDPAVPNMMIDAAKLLSALCILPQPEDMNERVLTAMTERAEMDEVERFQPLLDGLKSGTSIALKVGCLQLINALITPAEELDFRVHIRSELMRLGLHQVLQDLREIENDDMRVQLNVFDEQGEEDSYDLKGRLSPLFTDFSDVFQILLNTVKDSKAEPHFLSILQHLLLVRNDYEARPQYYKLIEECISQIVLHKNGADPDFKCRHLQIDIEGLIDQMIDKTKVEKSEAKATELEKKLDSELTARHELQVEMKKMESDFEQKLQDLQGEKDALDSEKQQIATEKQGLEAEVSQLTGEVAKLSKELEDAKKEMASLSAAVTAVATPSSATVPPTPGTVTPPPAPPLPEELSIPPPPPLPGGDTIPPPPPPPPLPGAAGIPPPPPLPGSVSIPVPPPLPEGADILPPPPLPGSASIPPPPPLPGSTVISLPPPLPFWHRMPPPPPPLPGGPGIPPPPPFPGGPGIPPPPPGMGMPPPPPFGFGAPAAPVLPFGLTPKKLYKPEVQLRRPNWSKFVAEDLSQDCFWTKVKEDRFENNELFARLTLTFSAQTKTKKDQEGGEEKKSVQKKKVKELKVLDSKTAQNLSIFLGSFRMAYQEIKNVILEVNESVLTESMIQNLIKQMPEPEQLKMLSELKDEYDDLAESEQFGVVMGTVPRLRPRLNAILFKLQFGEQVENIKPEIVSVTAACEELRKSESFSSLLEITLLVGNYMNAGSRNAGAFGFNISFLCKLRDTKSTDQKMTLLHFLAELCENDYPDVLKFPDELAHVEKASRVSAENLQKNLDQMKKQIADVERDVQNFPAATDERDKFVEKMTISFLTSILGIFVKDAQEQYDKLRMMHCNMETLYKELGEYFLFDPKKVSVEEFFMDLHNFKNMFLQAVKENQKRRETEEKMRRAKLAKEKAEKERLEKQQKREQLIDMNAEGDETGVMDSLLEALQTGAAFRRKRGPRQANRKAGCAVTSLLASELTKDDAMTALPSKIAKNSEGVPTILEETKELVGRAN</sequence>
<dbReference type="SUPFAM" id="SSF101447">
    <property type="entry name" value="Formin homology 2 domain (FH2 domain)"/>
    <property type="match status" value="1"/>
</dbReference>
<evidence type="ECO:0000256" key="2">
    <source>
        <dbReference type="ARBA" id="ARBA00004186"/>
    </source>
</evidence>
<evidence type="ECO:0000256" key="5">
    <source>
        <dbReference type="ARBA" id="ARBA00008214"/>
    </source>
</evidence>
<dbReference type="Pfam" id="PF02181">
    <property type="entry name" value="FH2"/>
    <property type="match status" value="1"/>
</dbReference>
<keyword evidence="13" id="KW-0896">Oogenesis</keyword>
<dbReference type="InterPro" id="IPR015425">
    <property type="entry name" value="FH2_Formin"/>
</dbReference>
<keyword evidence="16" id="KW-0472">Membrane</keyword>
<evidence type="ECO:0000256" key="12">
    <source>
        <dbReference type="ARBA" id="ARBA00022782"/>
    </source>
</evidence>
<dbReference type="GO" id="GO:0031267">
    <property type="term" value="F:small GTPase binding"/>
    <property type="evidence" value="ECO:0007669"/>
    <property type="project" value="InterPro"/>
</dbReference>
<evidence type="ECO:0000256" key="10">
    <source>
        <dbReference type="ARBA" id="ARBA00022737"/>
    </source>
</evidence>
<dbReference type="InterPro" id="IPR044933">
    <property type="entry name" value="DIA_GBD_sf"/>
</dbReference>
<evidence type="ECO:0000256" key="13">
    <source>
        <dbReference type="ARBA" id="ARBA00022943"/>
    </source>
</evidence>
<comment type="similarity">
    <text evidence="5">Belongs to the formin homology family. Diaphanous subfamily.</text>
</comment>
<proteinExistence type="inferred from homology"/>
<dbReference type="Gene3D" id="1.10.20.40">
    <property type="entry name" value="Formin, diaphanous GTPase-binding domain"/>
    <property type="match status" value="1"/>
</dbReference>
<dbReference type="FunFam" id="1.25.10.10:FF:000109">
    <property type="entry name" value="Diaphanous homolog 1 (Drosophila)"/>
    <property type="match status" value="1"/>
</dbReference>
<dbReference type="SMART" id="SM01140">
    <property type="entry name" value="Drf_GBD"/>
    <property type="match status" value="1"/>
</dbReference>
<keyword evidence="8" id="KW-0963">Cytoplasm</keyword>
<feature type="coiled-coil region" evidence="25">
    <location>
        <begin position="998"/>
        <end position="1025"/>
    </location>
</feature>
<feature type="region of interest" description="Disordered" evidence="26">
    <location>
        <begin position="554"/>
        <end position="653"/>
    </location>
</feature>
<dbReference type="Gene3D" id="1.25.10.10">
    <property type="entry name" value="Leucine-rich Repeat Variant"/>
    <property type="match status" value="1"/>
</dbReference>
<dbReference type="InterPro" id="IPR014768">
    <property type="entry name" value="GBD/FH3_dom"/>
</dbReference>
<feature type="region of interest" description="Disordered" evidence="26">
    <location>
        <begin position="7"/>
        <end position="67"/>
    </location>
</feature>
<dbReference type="GO" id="GO:0030041">
    <property type="term" value="P:actin filament polymerization"/>
    <property type="evidence" value="ECO:0007669"/>
    <property type="project" value="TreeGrafter"/>
</dbReference>
<dbReference type="InterPro" id="IPR014767">
    <property type="entry name" value="DAD_dom"/>
</dbReference>
<dbReference type="GO" id="GO:0032587">
    <property type="term" value="C:ruffle membrane"/>
    <property type="evidence" value="ECO:0007669"/>
    <property type="project" value="UniProtKB-SubCell"/>
</dbReference>
<dbReference type="GO" id="GO:0005634">
    <property type="term" value="C:nucleus"/>
    <property type="evidence" value="ECO:0007669"/>
    <property type="project" value="UniProtKB-SubCell"/>
</dbReference>
<feature type="domain" description="GBD/FH3" evidence="28">
    <location>
        <begin position="68"/>
        <end position="430"/>
    </location>
</feature>
<evidence type="ECO:0000259" key="28">
    <source>
        <dbReference type="PROSITE" id="PS51232"/>
    </source>
</evidence>
<dbReference type="InterPro" id="IPR011989">
    <property type="entry name" value="ARM-like"/>
</dbReference>
<feature type="region of interest" description="Disordered" evidence="26">
    <location>
        <begin position="671"/>
        <end position="706"/>
    </location>
</feature>
<dbReference type="FunFam" id="1.20.58.630:FF:000001">
    <property type="entry name" value="Diaphanous related formin 1"/>
    <property type="match status" value="1"/>
</dbReference>
<evidence type="ECO:0000256" key="14">
    <source>
        <dbReference type="ARBA" id="ARBA00022990"/>
    </source>
</evidence>
<feature type="compositionally biased region" description="Polar residues" evidence="26">
    <location>
        <begin position="51"/>
        <end position="67"/>
    </location>
</feature>
<evidence type="ECO:0000256" key="23">
    <source>
        <dbReference type="ARBA" id="ARBA00077583"/>
    </source>
</evidence>
<dbReference type="SMART" id="SM01139">
    <property type="entry name" value="Drf_FH3"/>
    <property type="match status" value="1"/>
</dbReference>
<evidence type="ECO:0000256" key="22">
    <source>
        <dbReference type="ARBA" id="ARBA00072131"/>
    </source>
</evidence>
<evidence type="ECO:0000256" key="1">
    <source>
        <dbReference type="ARBA" id="ARBA00004123"/>
    </source>
</evidence>
<feature type="compositionally biased region" description="Basic and acidic residues" evidence="26">
    <location>
        <begin position="33"/>
        <end position="49"/>
    </location>
</feature>
<dbReference type="FunFam" id="1.20.58.2220:FF:000003">
    <property type="entry name" value="protein diaphanous homolog 1 isoform X2"/>
    <property type="match status" value="1"/>
</dbReference>
<feature type="domain" description="FH2" evidence="29">
    <location>
        <begin position="725"/>
        <end position="1133"/>
    </location>
</feature>
<keyword evidence="12" id="KW-0221">Differentiation</keyword>
<feature type="compositionally biased region" description="Pro residues" evidence="26">
    <location>
        <begin position="562"/>
        <end position="652"/>
    </location>
</feature>
<dbReference type="Gene3D" id="1.20.58.2220">
    <property type="entry name" value="Formin, FH2 domain"/>
    <property type="match status" value="1"/>
</dbReference>
<evidence type="ECO:0000256" key="9">
    <source>
        <dbReference type="ARBA" id="ARBA00022553"/>
    </source>
</evidence>
<evidence type="ECO:0000256" key="18">
    <source>
        <dbReference type="ARBA" id="ARBA00023212"/>
    </source>
</evidence>
<evidence type="ECO:0000256" key="19">
    <source>
        <dbReference type="ARBA" id="ARBA00023242"/>
    </source>
</evidence>
<dbReference type="PROSITE" id="PS51231">
    <property type="entry name" value="DAD"/>
    <property type="match status" value="1"/>
</dbReference>
<keyword evidence="19" id="KW-0539">Nucleus</keyword>
<dbReference type="AlphaFoldDB" id="A0A452U935"/>
<dbReference type="Pfam" id="PF06367">
    <property type="entry name" value="Drf_FH3"/>
    <property type="match status" value="1"/>
</dbReference>
<keyword evidence="20" id="KW-0966">Cell projection</keyword>
<dbReference type="InterPro" id="IPR016024">
    <property type="entry name" value="ARM-type_fold"/>
</dbReference>
<keyword evidence="18" id="KW-0206">Cytoskeleton</keyword>
<dbReference type="InterPro" id="IPR010473">
    <property type="entry name" value="GTPase-bd"/>
</dbReference>
<evidence type="ECO:0000256" key="20">
    <source>
        <dbReference type="ARBA" id="ARBA00023273"/>
    </source>
</evidence>
<keyword evidence="15 25" id="KW-0175">Coiled coil</keyword>
<dbReference type="GO" id="GO:0005884">
    <property type="term" value="C:actin filament"/>
    <property type="evidence" value="ECO:0007669"/>
    <property type="project" value="TreeGrafter"/>
</dbReference>
<evidence type="ECO:0000256" key="3">
    <source>
        <dbReference type="ARBA" id="ARBA00004300"/>
    </source>
</evidence>
<dbReference type="FunFam" id="1.10.20.40:FF:000001">
    <property type="entry name" value="Diaphanous related formin 2"/>
    <property type="match status" value="1"/>
</dbReference>
<dbReference type="Gene3D" id="6.10.30.30">
    <property type="match status" value="1"/>
</dbReference>
<reference evidence="30" key="1">
    <citation type="submission" date="2019-03" db="UniProtKB">
        <authorList>
            <consortium name="Ensembl"/>
        </authorList>
    </citation>
    <scope>IDENTIFICATION</scope>
</reference>
<dbReference type="Pfam" id="PF06345">
    <property type="entry name" value="Drf_DAD"/>
    <property type="match status" value="1"/>
</dbReference>
<evidence type="ECO:0000256" key="8">
    <source>
        <dbReference type="ARBA" id="ARBA00022490"/>
    </source>
</evidence>
<dbReference type="Ensembl" id="ENSUMAT00000020334.1">
    <property type="protein sequence ID" value="ENSUMAP00000017201.1"/>
    <property type="gene ID" value="ENSUMAG00000011950.1"/>
</dbReference>
<evidence type="ECO:0000256" key="6">
    <source>
        <dbReference type="ARBA" id="ARBA00022473"/>
    </source>
</evidence>
<keyword evidence="7" id="KW-1003">Cell membrane</keyword>
<evidence type="ECO:0000256" key="7">
    <source>
        <dbReference type="ARBA" id="ARBA00022475"/>
    </source>
</evidence>
<keyword evidence="11" id="KW-1009">Hearing</keyword>
<keyword evidence="14" id="KW-0007">Acetylation</keyword>
<dbReference type="SUPFAM" id="SSF48371">
    <property type="entry name" value="ARM repeat"/>
    <property type="match status" value="1"/>
</dbReference>
<dbReference type="PROSITE" id="PS51444">
    <property type="entry name" value="FH2"/>
    <property type="match status" value="1"/>
</dbReference>
<evidence type="ECO:0000256" key="21">
    <source>
        <dbReference type="ARBA" id="ARBA00072127"/>
    </source>
</evidence>
<evidence type="ECO:0000256" key="11">
    <source>
        <dbReference type="ARBA" id="ARBA00022740"/>
    </source>
</evidence>
<keyword evidence="17" id="KW-0009">Actin-binding</keyword>
<dbReference type="GO" id="GO:0051493">
    <property type="term" value="P:regulation of cytoskeleton organization"/>
    <property type="evidence" value="ECO:0007669"/>
    <property type="project" value="Ensembl"/>
</dbReference>
<evidence type="ECO:0000256" key="15">
    <source>
        <dbReference type="ARBA" id="ARBA00023054"/>
    </source>
</evidence>
<name>A0A452U935_URSMA</name>
<feature type="coiled-coil region" evidence="25">
    <location>
        <begin position="1110"/>
        <end position="1154"/>
    </location>
</feature>
<dbReference type="PROSITE" id="PS51232">
    <property type="entry name" value="GBD_FH3"/>
    <property type="match status" value="1"/>
</dbReference>
<comment type="subcellular location">
    <subcellularLocation>
        <location evidence="4">Cell projection</location>
        <location evidence="4">Ruffle membrane</location>
    </subcellularLocation>
    <subcellularLocation>
        <location evidence="3">Cytoplasm</location>
        <location evidence="3">Cytoskeleton</location>
        <location evidence="3">Microtubule organizing center</location>
        <location evidence="3">Centrosome</location>
    </subcellularLocation>
    <subcellularLocation>
        <location evidence="2">Cytoplasm</location>
        <location evidence="2">Cytoskeleton</location>
        <location evidence="2">Spindle</location>
    </subcellularLocation>
    <subcellularLocation>
        <location evidence="1">Nucleus</location>
    </subcellularLocation>
</comment>
<feature type="domain" description="DAD" evidence="27">
    <location>
        <begin position="1156"/>
        <end position="1184"/>
    </location>
</feature>
<organism evidence="30">
    <name type="scientific">Ursus maritimus</name>
    <name type="common">Polar bear</name>
    <name type="synonym">Thalarctos maritimus</name>
    <dbReference type="NCBI Taxonomy" id="29073"/>
    <lineage>
        <taxon>Eukaryota</taxon>
        <taxon>Metazoa</taxon>
        <taxon>Chordata</taxon>
        <taxon>Craniata</taxon>
        <taxon>Vertebrata</taxon>
        <taxon>Euteleostomi</taxon>
        <taxon>Mammalia</taxon>
        <taxon>Eutheria</taxon>
        <taxon>Laurasiatheria</taxon>
        <taxon>Carnivora</taxon>
        <taxon>Caniformia</taxon>
        <taxon>Ursidae</taxon>
        <taxon>Ursus</taxon>
    </lineage>
</organism>
<dbReference type="GO" id="GO:0072686">
    <property type="term" value="C:mitotic spindle"/>
    <property type="evidence" value="ECO:0007669"/>
    <property type="project" value="Ensembl"/>
</dbReference>
<dbReference type="FunFam" id="1.10.238.150:FF:000002">
    <property type="entry name" value="protein diaphanous homolog 2 isoform X2"/>
    <property type="match status" value="1"/>
</dbReference>
<evidence type="ECO:0000259" key="29">
    <source>
        <dbReference type="PROSITE" id="PS51444"/>
    </source>
</evidence>
<dbReference type="GO" id="GO:0005813">
    <property type="term" value="C:centrosome"/>
    <property type="evidence" value="ECO:0007669"/>
    <property type="project" value="UniProtKB-SubCell"/>
</dbReference>
<feature type="coiled-coil region" evidence="25">
    <location>
        <begin position="455"/>
        <end position="549"/>
    </location>
</feature>
<evidence type="ECO:0000256" key="26">
    <source>
        <dbReference type="SAM" id="MobiDB-lite"/>
    </source>
</evidence>
<dbReference type="GeneTree" id="ENSGT00940000159910"/>
<keyword evidence="10" id="KW-0677">Repeat</keyword>
<dbReference type="GO" id="GO:0008360">
    <property type="term" value="P:regulation of cell shape"/>
    <property type="evidence" value="ECO:0007669"/>
    <property type="project" value="Ensembl"/>
</dbReference>
<dbReference type="Pfam" id="PF06371">
    <property type="entry name" value="Drf_GBD"/>
    <property type="match status" value="1"/>
</dbReference>
<keyword evidence="9" id="KW-0597">Phosphoprotein</keyword>
<dbReference type="GO" id="GO:0044325">
    <property type="term" value="F:transmembrane transporter binding"/>
    <property type="evidence" value="ECO:0007669"/>
    <property type="project" value="Ensembl"/>
</dbReference>
<dbReference type="InterPro" id="IPR051412">
    <property type="entry name" value="Formin_Homology_Diaphanous_sf"/>
</dbReference>
<dbReference type="Pfam" id="PF06346">
    <property type="entry name" value="Drf_FH1"/>
    <property type="match status" value="1"/>
</dbReference>
<dbReference type="InterPro" id="IPR010472">
    <property type="entry name" value="FH3_dom"/>
</dbReference>
<evidence type="ECO:0000256" key="16">
    <source>
        <dbReference type="ARBA" id="ARBA00023136"/>
    </source>
</evidence>
<dbReference type="GO" id="GO:0035372">
    <property type="term" value="P:protein localization to microtubule"/>
    <property type="evidence" value="ECO:0007669"/>
    <property type="project" value="Ensembl"/>
</dbReference>
<dbReference type="GO" id="GO:0007605">
    <property type="term" value="P:sensory perception of sound"/>
    <property type="evidence" value="ECO:0007669"/>
    <property type="project" value="UniProtKB-KW"/>
</dbReference>
<evidence type="ECO:0000256" key="17">
    <source>
        <dbReference type="ARBA" id="ARBA00023203"/>
    </source>
</evidence>
<dbReference type="Gene3D" id="1.10.238.150">
    <property type="entry name" value="Formin, FH3 diaphanous domain"/>
    <property type="match status" value="1"/>
</dbReference>
<dbReference type="InterPro" id="IPR010465">
    <property type="entry name" value="Drf_DAD"/>
</dbReference>
<evidence type="ECO:0000256" key="25">
    <source>
        <dbReference type="SAM" id="Coils"/>
    </source>
</evidence>
<dbReference type="GO" id="GO:0032886">
    <property type="term" value="P:regulation of microtubule-based process"/>
    <property type="evidence" value="ECO:0007669"/>
    <property type="project" value="Ensembl"/>
</dbReference>
<gene>
    <name evidence="30" type="primary">DIAPH1</name>
</gene>